<dbReference type="Gene3D" id="3.30.390.110">
    <property type="match status" value="1"/>
</dbReference>
<dbReference type="InterPro" id="IPR029004">
    <property type="entry name" value="Ribosomal_eL28/Mak16"/>
</dbReference>
<dbReference type="Pfam" id="PF01778">
    <property type="entry name" value="Ribosomal_L28e"/>
    <property type="match status" value="1"/>
</dbReference>
<protein>
    <submittedName>
        <fullName evidence="2">Large subunit ribosomal protein L28e</fullName>
    </submittedName>
</protein>
<evidence type="ECO:0000313" key="3">
    <source>
        <dbReference type="Proteomes" id="UP001281761"/>
    </source>
</evidence>
<comment type="caution">
    <text evidence="2">The sequence shown here is derived from an EMBL/GenBank/DDBJ whole genome shotgun (WGS) entry which is preliminary data.</text>
</comment>
<evidence type="ECO:0000259" key="1">
    <source>
        <dbReference type="Pfam" id="PF01778"/>
    </source>
</evidence>
<gene>
    <name evidence="2" type="ORF">BLNAU_4678</name>
</gene>
<proteinExistence type="predicted"/>
<keyword evidence="2" id="KW-0689">Ribosomal protein</keyword>
<accession>A0ABQ9Y9K3</accession>
<dbReference type="EMBL" id="JARBJD010000023">
    <property type="protein sequence ID" value="KAK2960461.1"/>
    <property type="molecule type" value="Genomic_DNA"/>
</dbReference>
<name>A0ABQ9Y9K3_9EUKA</name>
<keyword evidence="3" id="KW-1185">Reference proteome</keyword>
<dbReference type="GO" id="GO:0005840">
    <property type="term" value="C:ribosome"/>
    <property type="evidence" value="ECO:0007669"/>
    <property type="project" value="UniProtKB-KW"/>
</dbReference>
<dbReference type="Proteomes" id="UP001281761">
    <property type="component" value="Unassembled WGS sequence"/>
</dbReference>
<reference evidence="2 3" key="1">
    <citation type="journal article" date="2022" name="bioRxiv">
        <title>Genomics of Preaxostyla Flagellates Illuminates Evolutionary Transitions and the Path Towards Mitochondrial Loss.</title>
        <authorList>
            <person name="Novak L.V.F."/>
            <person name="Treitli S.C."/>
            <person name="Pyrih J."/>
            <person name="Halakuc P."/>
            <person name="Pipaliya S.V."/>
            <person name="Vacek V."/>
            <person name="Brzon O."/>
            <person name="Soukal P."/>
            <person name="Eme L."/>
            <person name="Dacks J.B."/>
            <person name="Karnkowska A."/>
            <person name="Elias M."/>
            <person name="Hampl V."/>
        </authorList>
    </citation>
    <scope>NUCLEOTIDE SEQUENCE [LARGE SCALE GENOMIC DNA]</scope>
    <source>
        <strain evidence="2">NAU3</strain>
        <tissue evidence="2">Gut</tissue>
    </source>
</reference>
<keyword evidence="2" id="KW-0687">Ribonucleoprotein</keyword>
<sequence length="134" mass="14935">MSRNLSWALTQGHNVNIVKRDGIVLSKERGNVMNVNSVRFTPILNKKTVDVSIAPNGKTISVSTTRRGACCKPAKKWASTNIHNDKKAYAHLRNHLKTYGADKTTIKLSQKRAYILLRAIARKNGKKQAPAKKD</sequence>
<feature type="domain" description="Ribosomal eL28/Mak16" evidence="1">
    <location>
        <begin position="5"/>
        <end position="116"/>
    </location>
</feature>
<evidence type="ECO:0000313" key="2">
    <source>
        <dbReference type="EMBL" id="KAK2960461.1"/>
    </source>
</evidence>
<organism evidence="2 3">
    <name type="scientific">Blattamonas nauphoetae</name>
    <dbReference type="NCBI Taxonomy" id="2049346"/>
    <lineage>
        <taxon>Eukaryota</taxon>
        <taxon>Metamonada</taxon>
        <taxon>Preaxostyla</taxon>
        <taxon>Oxymonadida</taxon>
        <taxon>Blattamonas</taxon>
    </lineage>
</organism>